<dbReference type="eggNOG" id="COG1116">
    <property type="taxonomic scope" value="Bacteria"/>
</dbReference>
<evidence type="ECO:0000313" key="8">
    <source>
        <dbReference type="EMBL" id="AGS33542.1"/>
    </source>
</evidence>
<dbReference type="SUPFAM" id="SSF52540">
    <property type="entry name" value="P-loop containing nucleoside triphosphate hydrolases"/>
    <property type="match status" value="1"/>
</dbReference>
<evidence type="ECO:0000256" key="2">
    <source>
        <dbReference type="ARBA" id="ARBA00022448"/>
    </source>
</evidence>
<feature type="domain" description="ABC transporter" evidence="7">
    <location>
        <begin position="6"/>
        <end position="235"/>
    </location>
</feature>
<evidence type="ECO:0000256" key="6">
    <source>
        <dbReference type="ARBA" id="ARBA00023136"/>
    </source>
</evidence>
<keyword evidence="5 8" id="KW-0067">ATP-binding</keyword>
<dbReference type="InterPro" id="IPR003439">
    <property type="entry name" value="ABC_transporter-like_ATP-bd"/>
</dbReference>
<dbReference type="AlphaFoldDB" id="S5SRD5"/>
<dbReference type="CDD" id="cd03293">
    <property type="entry name" value="ABC_NrtD_SsuB_transporters"/>
    <property type="match status" value="1"/>
</dbReference>
<dbReference type="STRING" id="1224163.B841_00295"/>
<evidence type="ECO:0000256" key="4">
    <source>
        <dbReference type="ARBA" id="ARBA00022741"/>
    </source>
</evidence>
<dbReference type="InterPro" id="IPR050166">
    <property type="entry name" value="ABC_transporter_ATP-bind"/>
</dbReference>
<dbReference type="InterPro" id="IPR017871">
    <property type="entry name" value="ABC_transporter-like_CS"/>
</dbReference>
<dbReference type="InterPro" id="IPR003593">
    <property type="entry name" value="AAA+_ATPase"/>
</dbReference>
<accession>S5SRD5</accession>
<evidence type="ECO:0000313" key="9">
    <source>
        <dbReference type="Proteomes" id="UP000015388"/>
    </source>
</evidence>
<dbReference type="PANTHER" id="PTHR42788">
    <property type="entry name" value="TAURINE IMPORT ATP-BINDING PROTEIN-RELATED"/>
    <property type="match status" value="1"/>
</dbReference>
<keyword evidence="4" id="KW-0547">Nucleotide-binding</keyword>
<dbReference type="Pfam" id="PF00005">
    <property type="entry name" value="ABC_tran"/>
    <property type="match status" value="1"/>
</dbReference>
<dbReference type="GO" id="GO:0005886">
    <property type="term" value="C:plasma membrane"/>
    <property type="evidence" value="ECO:0007669"/>
    <property type="project" value="UniProtKB-SubCell"/>
</dbReference>
<evidence type="ECO:0000256" key="1">
    <source>
        <dbReference type="ARBA" id="ARBA00004202"/>
    </source>
</evidence>
<dbReference type="OrthoDB" id="8773773at2"/>
<dbReference type="EMBL" id="CP003924">
    <property type="protein sequence ID" value="AGS33542.1"/>
    <property type="molecule type" value="Genomic_DNA"/>
</dbReference>
<evidence type="ECO:0000259" key="7">
    <source>
        <dbReference type="PROSITE" id="PS50893"/>
    </source>
</evidence>
<proteinExistence type="predicted"/>
<keyword evidence="6" id="KW-0472">Membrane</keyword>
<evidence type="ECO:0000256" key="5">
    <source>
        <dbReference type="ARBA" id="ARBA00022840"/>
    </source>
</evidence>
<dbReference type="HOGENOM" id="CLU_000604_1_22_11"/>
<keyword evidence="2" id="KW-0813">Transport</keyword>
<dbReference type="RefSeq" id="WP_020933477.1">
    <property type="nucleotide sequence ID" value="NC_021915.1"/>
</dbReference>
<dbReference type="GO" id="GO:0016887">
    <property type="term" value="F:ATP hydrolysis activity"/>
    <property type="evidence" value="ECO:0007669"/>
    <property type="project" value="InterPro"/>
</dbReference>
<dbReference type="SMART" id="SM00382">
    <property type="entry name" value="AAA"/>
    <property type="match status" value="1"/>
</dbReference>
<dbReference type="KEGG" id="cmd:B841_00295"/>
<dbReference type="PANTHER" id="PTHR42788:SF7">
    <property type="entry name" value="NITRATE ABC TRANSPORTER ATP-BINDING PROTEIN"/>
    <property type="match status" value="1"/>
</dbReference>
<organism evidence="8 9">
    <name type="scientific">Corynebacterium maris DSM 45190</name>
    <dbReference type="NCBI Taxonomy" id="1224163"/>
    <lineage>
        <taxon>Bacteria</taxon>
        <taxon>Bacillati</taxon>
        <taxon>Actinomycetota</taxon>
        <taxon>Actinomycetes</taxon>
        <taxon>Mycobacteriales</taxon>
        <taxon>Corynebacteriaceae</taxon>
        <taxon>Corynebacterium</taxon>
    </lineage>
</organism>
<comment type="subcellular location">
    <subcellularLocation>
        <location evidence="1">Cell membrane</location>
        <topology evidence="1">Peripheral membrane protein</topology>
    </subcellularLocation>
</comment>
<name>S5SRD5_9CORY</name>
<protein>
    <submittedName>
        <fullName evidence="8">Nitrate transport ATP-binding protein</fullName>
    </submittedName>
</protein>
<dbReference type="Proteomes" id="UP000015388">
    <property type="component" value="Chromosome"/>
</dbReference>
<reference evidence="8 9" key="1">
    <citation type="submission" date="2012-11" db="EMBL/GenBank/DDBJ databases">
        <title>The complete genome sequence of Corynebacterium maris Coryn-1 (=DSM 45190).</title>
        <authorList>
            <person name="Schaffert L."/>
            <person name="Albersmeier A."/>
            <person name="Kalinowski J."/>
            <person name="Ruckert C."/>
        </authorList>
    </citation>
    <scope>NUCLEOTIDE SEQUENCE [LARGE SCALE GENOMIC DNA]</scope>
    <source>
        <strain evidence="9">Coryn-1</strain>
    </source>
</reference>
<sequence length="245" mass="26638">MTNSHIVIDEITKSYGETTIIAPTSLRVDRGEFVSVLGPSGSGKSTILNMIAGLSFPTSGALFARGEKITGPGPDRGMVFQHHALLPWMTARGNIEFGLQSARPELDKDARRARAEEYLGHVGLTHAADRRPARLSGGMQQRVGLARSFAIDPDILLLDEPFGALDALTRRQLQLLLLEIWEANRRTVVMVTHDVDEAILLSDRIVVMSAGPEATIIEDLTVDMGRPREGTGADELRAHLLGLLS</sequence>
<keyword evidence="3" id="KW-1003">Cell membrane</keyword>
<dbReference type="InterPro" id="IPR027417">
    <property type="entry name" value="P-loop_NTPase"/>
</dbReference>
<evidence type="ECO:0000256" key="3">
    <source>
        <dbReference type="ARBA" id="ARBA00022475"/>
    </source>
</evidence>
<keyword evidence="9" id="KW-1185">Reference proteome</keyword>
<dbReference type="Gene3D" id="3.40.50.300">
    <property type="entry name" value="P-loop containing nucleotide triphosphate hydrolases"/>
    <property type="match status" value="1"/>
</dbReference>
<dbReference type="PROSITE" id="PS50893">
    <property type="entry name" value="ABC_TRANSPORTER_2"/>
    <property type="match status" value="1"/>
</dbReference>
<dbReference type="PROSITE" id="PS00211">
    <property type="entry name" value="ABC_TRANSPORTER_1"/>
    <property type="match status" value="1"/>
</dbReference>
<dbReference type="PATRIC" id="fig|1224163.3.peg.58"/>
<gene>
    <name evidence="8" type="ORF">B841_00295</name>
</gene>
<dbReference type="GO" id="GO:0005524">
    <property type="term" value="F:ATP binding"/>
    <property type="evidence" value="ECO:0007669"/>
    <property type="project" value="UniProtKB-KW"/>
</dbReference>